<gene>
    <name evidence="1" type="ORF">F5144DRAFT_288119</name>
</gene>
<comment type="caution">
    <text evidence="1">The sequence shown here is derived from an EMBL/GenBank/DDBJ whole genome shotgun (WGS) entry which is preliminary data.</text>
</comment>
<reference evidence="1 2" key="1">
    <citation type="journal article" date="2021" name="Nat. Commun.">
        <title>Genetic determinants of endophytism in the Arabidopsis root mycobiome.</title>
        <authorList>
            <person name="Mesny F."/>
            <person name="Miyauchi S."/>
            <person name="Thiergart T."/>
            <person name="Pickel B."/>
            <person name="Atanasova L."/>
            <person name="Karlsson M."/>
            <person name="Huettel B."/>
            <person name="Barry K.W."/>
            <person name="Haridas S."/>
            <person name="Chen C."/>
            <person name="Bauer D."/>
            <person name="Andreopoulos W."/>
            <person name="Pangilinan J."/>
            <person name="LaButti K."/>
            <person name="Riley R."/>
            <person name="Lipzen A."/>
            <person name="Clum A."/>
            <person name="Drula E."/>
            <person name="Henrissat B."/>
            <person name="Kohler A."/>
            <person name="Grigoriev I.V."/>
            <person name="Martin F.M."/>
            <person name="Hacquard S."/>
        </authorList>
    </citation>
    <scope>NUCLEOTIDE SEQUENCE [LARGE SCALE GENOMIC DNA]</scope>
    <source>
        <strain evidence="1 2">MPI-SDFR-AT-0079</strain>
    </source>
</reference>
<proteinExistence type="predicted"/>
<dbReference type="Proteomes" id="UP000724584">
    <property type="component" value="Unassembled WGS sequence"/>
</dbReference>
<evidence type="ECO:0000313" key="1">
    <source>
        <dbReference type="EMBL" id="KAH6627896.1"/>
    </source>
</evidence>
<accession>A0ACB7P3T7</accession>
<dbReference type="EMBL" id="JAGIZQ010000005">
    <property type="protein sequence ID" value="KAH6627896.1"/>
    <property type="molecule type" value="Genomic_DNA"/>
</dbReference>
<organism evidence="1 2">
    <name type="scientific">Chaetomium tenue</name>
    <dbReference type="NCBI Taxonomy" id="1854479"/>
    <lineage>
        <taxon>Eukaryota</taxon>
        <taxon>Fungi</taxon>
        <taxon>Dikarya</taxon>
        <taxon>Ascomycota</taxon>
        <taxon>Pezizomycotina</taxon>
        <taxon>Sordariomycetes</taxon>
        <taxon>Sordariomycetidae</taxon>
        <taxon>Sordariales</taxon>
        <taxon>Chaetomiaceae</taxon>
        <taxon>Chaetomium</taxon>
    </lineage>
</organism>
<sequence>MAQFKQWALEYVLSDDEPAQLEITKKAAKEIESSRASSTVVGNWAASVQQWMTPANADDDKMEDEDEGGSGDIIARAKALGFLAGTLEVLYKSVLRSDQVLRLIGFFGAMFSYDHKAGITASAKALRQLYAMKNFKPSMGIKILEDVCKIKEDFRLQIAVTRLEIYELFLSLIQDPAVSSELKHKYGSSCGFVVDLLQVCQNERDPRNLMVWFKILALLIKDYDPSAEVTKELFKVFSAYFPISLRSSATPIGITAEDLKEVVRGCFSAHQRVADHAFPFLIQKLDQGDAVTVAVKLDILKTIQACIEQYKNPQATVVPHVEKIWNSLKYEVRNGEVKETIDATLDVLRTIARKLDGTKTYKLDVSLLKSYVDLVSRDCRDDLANPTYTKQAGLLLMTVISANIRAYVLYNASFIDTIRQNLRQPKSPSHTRDLLLLLNSLLKTRMELFRDRQQAHSEDEESLKAESRTHLDTLFHDVYLPVWTDKIKEPVSEEKDVLKQVIQGLALLVSQQVLQPDGTPTLLCSGSVCSEICSLLTSTITKGLTLSPNDTSEDDTAVEDEAVLGLRTVVMNYAEGYRELASRIKAGIKSRDWAKPSQYSLDALKDLLSRFTFIGCSEVPSSITTDTQTQFSPLQHFITLTASLLEIFPLSPNSESIRADDGASANSHVISSLHASVIWFRDACEAKYGKSALTSNSPDNKDWVDEFKELPEDWLLQIQRDIAAPNAGLTPLKENGSEVYRQFLKLGLFVVRFLYRSASAGVRGPWDETALVQLSQMAALVVSSLDEKLQVSCNLAYQAFNFFRGTTGPLLETRSDLLGALLTLGILQGLRPGAMAGLYNPGGFAERFTSGTPTFNTSRESDIRAAIGAILANKFKPEASTPVQELEVLKRVLDFWGDWLKKETAAPSPADPAAFRAHSTTALSVIAGAAARQDPHVLTLIPVLHQAASTPTPNGEILAASLGLIVKQNPLLTPENHAIIRRFHKQWTYAHLAKPLLQPAQPGSPNNDPLTATRYRVAVLSIVANGPFTVYQDDLAPLIRLLVTALTQRAGLSDETAWAQTVAALEVLVEVLASEPDALTGHLRAVIGGATGVYQECAAQQGAVRTLCRRLALQVLGGIPGRFEERHVRAYAPPTQRILAVACGDSVRRVREVARATRGSWAKVGL</sequence>
<evidence type="ECO:0000313" key="2">
    <source>
        <dbReference type="Proteomes" id="UP000724584"/>
    </source>
</evidence>
<keyword evidence="2" id="KW-1185">Reference proteome</keyword>
<protein>
    <submittedName>
        <fullName evidence="1">Dos2-interacting transcription regulator of RNA-Pol-II-domain-containing protein</fullName>
    </submittedName>
</protein>
<name>A0ACB7P3T7_9PEZI</name>